<organism evidence="1 2">
    <name type="scientific">Dryococelus australis</name>
    <dbReference type="NCBI Taxonomy" id="614101"/>
    <lineage>
        <taxon>Eukaryota</taxon>
        <taxon>Metazoa</taxon>
        <taxon>Ecdysozoa</taxon>
        <taxon>Arthropoda</taxon>
        <taxon>Hexapoda</taxon>
        <taxon>Insecta</taxon>
        <taxon>Pterygota</taxon>
        <taxon>Neoptera</taxon>
        <taxon>Polyneoptera</taxon>
        <taxon>Phasmatodea</taxon>
        <taxon>Verophasmatodea</taxon>
        <taxon>Anareolatae</taxon>
        <taxon>Phasmatidae</taxon>
        <taxon>Eurycanthinae</taxon>
        <taxon>Dryococelus</taxon>
    </lineage>
</organism>
<evidence type="ECO:0000313" key="2">
    <source>
        <dbReference type="Proteomes" id="UP001159363"/>
    </source>
</evidence>
<sequence length="94" mass="10855">MHVWDLSTTPTLLVEELQEDIILGQSWLHEEDANNKESKKRLNVSTAGPALLDELSHRVPLKYVTLFQSVLNQHTNDLLRRNTITWHETPTVLD</sequence>
<dbReference type="Proteomes" id="UP001159363">
    <property type="component" value="Chromosome X"/>
</dbReference>
<comment type="caution">
    <text evidence="1">The sequence shown here is derived from an EMBL/GenBank/DDBJ whole genome shotgun (WGS) entry which is preliminary data.</text>
</comment>
<keyword evidence="2" id="KW-1185">Reference proteome</keyword>
<reference evidence="1 2" key="1">
    <citation type="submission" date="2023-02" db="EMBL/GenBank/DDBJ databases">
        <title>LHISI_Scaffold_Assembly.</title>
        <authorList>
            <person name="Stuart O.P."/>
            <person name="Cleave R."/>
            <person name="Magrath M.J.L."/>
            <person name="Mikheyev A.S."/>
        </authorList>
    </citation>
    <scope>NUCLEOTIDE SEQUENCE [LARGE SCALE GENOMIC DNA]</scope>
    <source>
        <strain evidence="1">Daus_M_001</strain>
        <tissue evidence="1">Leg muscle</tissue>
    </source>
</reference>
<evidence type="ECO:0000313" key="1">
    <source>
        <dbReference type="EMBL" id="KAJ8884816.1"/>
    </source>
</evidence>
<gene>
    <name evidence="1" type="ORF">PR048_011012</name>
</gene>
<proteinExistence type="predicted"/>
<name>A0ABQ9HKF8_9NEOP</name>
<dbReference type="EMBL" id="JARBHB010000004">
    <property type="protein sequence ID" value="KAJ8884816.1"/>
    <property type="molecule type" value="Genomic_DNA"/>
</dbReference>
<accession>A0ABQ9HKF8</accession>
<protein>
    <submittedName>
        <fullName evidence="1">Uncharacterized protein</fullName>
    </submittedName>
</protein>